<evidence type="ECO:0000256" key="2">
    <source>
        <dbReference type="SAM" id="MobiDB-lite"/>
    </source>
</evidence>
<dbReference type="Pfam" id="PF02582">
    <property type="entry name" value="DUF155"/>
    <property type="match status" value="1"/>
</dbReference>
<feature type="region of interest" description="Disordered" evidence="2">
    <location>
        <begin position="243"/>
        <end position="273"/>
    </location>
</feature>
<reference evidence="5" key="2">
    <citation type="journal article" date="2020" name="Nat. Commun.">
        <title>Large-scale genome sequencing of mycorrhizal fungi provides insights into the early evolution of symbiotic traits.</title>
        <authorList>
            <person name="Miyauchi S."/>
            <person name="Kiss E."/>
            <person name="Kuo A."/>
            <person name="Drula E."/>
            <person name="Kohler A."/>
            <person name="Sanchez-Garcia M."/>
            <person name="Morin E."/>
            <person name="Andreopoulos B."/>
            <person name="Barry K.W."/>
            <person name="Bonito G."/>
            <person name="Buee M."/>
            <person name="Carver A."/>
            <person name="Chen C."/>
            <person name="Cichocki N."/>
            <person name="Clum A."/>
            <person name="Culley D."/>
            <person name="Crous P.W."/>
            <person name="Fauchery L."/>
            <person name="Girlanda M."/>
            <person name="Hayes R.D."/>
            <person name="Keri Z."/>
            <person name="LaButti K."/>
            <person name="Lipzen A."/>
            <person name="Lombard V."/>
            <person name="Magnuson J."/>
            <person name="Maillard F."/>
            <person name="Murat C."/>
            <person name="Nolan M."/>
            <person name="Ohm R.A."/>
            <person name="Pangilinan J."/>
            <person name="Pereira M.F."/>
            <person name="Perotto S."/>
            <person name="Peter M."/>
            <person name="Pfister S."/>
            <person name="Riley R."/>
            <person name="Sitrit Y."/>
            <person name="Stielow J.B."/>
            <person name="Szollosi G."/>
            <person name="Zifcakova L."/>
            <person name="Stursova M."/>
            <person name="Spatafora J.W."/>
            <person name="Tedersoo L."/>
            <person name="Vaario L.M."/>
            <person name="Yamada A."/>
            <person name="Yan M."/>
            <person name="Wang P."/>
            <person name="Xu J."/>
            <person name="Bruns T."/>
            <person name="Baldrian P."/>
            <person name="Vilgalys R."/>
            <person name="Dunand C."/>
            <person name="Henrissat B."/>
            <person name="Grigoriev I.V."/>
            <person name="Hibbett D."/>
            <person name="Nagy L.G."/>
            <person name="Martin F.M."/>
        </authorList>
    </citation>
    <scope>NUCLEOTIDE SEQUENCE</scope>
    <source>
        <strain evidence="5">BED1</strain>
    </source>
</reference>
<evidence type="ECO:0000256" key="1">
    <source>
        <dbReference type="ARBA" id="ARBA00008306"/>
    </source>
</evidence>
<gene>
    <name evidence="5" type="ORF">L210DRAFT_3621861</name>
</gene>
<evidence type="ECO:0000313" key="5">
    <source>
        <dbReference type="EMBL" id="KAF8439110.1"/>
    </source>
</evidence>
<evidence type="ECO:0000313" key="6">
    <source>
        <dbReference type="Proteomes" id="UP001194468"/>
    </source>
</evidence>
<feature type="compositionally biased region" description="Basic and acidic residues" evidence="2">
    <location>
        <begin position="245"/>
        <end position="257"/>
    </location>
</feature>
<organism evidence="5 6">
    <name type="scientific">Boletus edulis BED1</name>
    <dbReference type="NCBI Taxonomy" id="1328754"/>
    <lineage>
        <taxon>Eukaryota</taxon>
        <taxon>Fungi</taxon>
        <taxon>Dikarya</taxon>
        <taxon>Basidiomycota</taxon>
        <taxon>Agaricomycotina</taxon>
        <taxon>Agaricomycetes</taxon>
        <taxon>Agaricomycetidae</taxon>
        <taxon>Boletales</taxon>
        <taxon>Boletineae</taxon>
        <taxon>Boletaceae</taxon>
        <taxon>Boletoideae</taxon>
        <taxon>Boletus</taxon>
    </lineage>
</organism>
<comment type="similarity">
    <text evidence="1">Belongs to the RMD1/sif2 family.</text>
</comment>
<feature type="domain" description="DUF155" evidence="4">
    <location>
        <begin position="281"/>
        <end position="457"/>
    </location>
</feature>
<evidence type="ECO:0000259" key="4">
    <source>
        <dbReference type="Pfam" id="PF02582"/>
    </source>
</evidence>
<feature type="compositionally biased region" description="Basic and acidic residues" evidence="2">
    <location>
        <begin position="176"/>
        <end position="195"/>
    </location>
</feature>
<dbReference type="GO" id="GO:0005739">
    <property type="term" value="C:mitochondrion"/>
    <property type="evidence" value="ECO:0007669"/>
    <property type="project" value="UniProtKB-ARBA"/>
</dbReference>
<feature type="region of interest" description="Disordered" evidence="2">
    <location>
        <begin position="164"/>
        <end position="214"/>
    </location>
</feature>
<evidence type="ECO:0000256" key="3">
    <source>
        <dbReference type="SAM" id="Phobius"/>
    </source>
</evidence>
<keyword evidence="3" id="KW-0812">Transmembrane</keyword>
<dbReference type="AlphaFoldDB" id="A0AAD4BT93"/>
<dbReference type="PANTHER" id="PTHR16255">
    <property type="entry name" value="REQUIRED FOR MEIOTIC NUCLEAR DIVISION PROTEIN 1 HOMOLOG"/>
    <property type="match status" value="1"/>
</dbReference>
<proteinExistence type="inferred from homology"/>
<keyword evidence="3" id="KW-1133">Transmembrane helix</keyword>
<dbReference type="PANTHER" id="PTHR16255:SF4">
    <property type="entry name" value="SPORULATION PROTEIN RMD8"/>
    <property type="match status" value="1"/>
</dbReference>
<protein>
    <recommendedName>
        <fullName evidence="4">DUF155 domain-containing protein</fullName>
    </recommendedName>
</protein>
<feature type="transmembrane region" description="Helical" evidence="3">
    <location>
        <begin position="482"/>
        <end position="503"/>
    </location>
</feature>
<keyword evidence="3" id="KW-0472">Membrane</keyword>
<sequence>MPESLIKTPAHKLGTVANGKPLRTSKTTEKLVLLPSAPQTKPLVVPPGIGYPGAPEEDVLGYETDAGLIREYKSAAERMNKDQRERAGYNRITAYCLAEGMKMKLLVGFLKREHNVQPRLFDEAMYVMYHLPLLPGYSPSTTVRSSTAFTKAHLSRLSEAEENGYQGSYFVPPRPRPHEESSRHGDDGYVTEGRDGGYVTEGSPIDTRRERETPAPVFTAEYEVEACGETEADGGFVTDVAGETEVEHDPPRERDEFQSPTLQASPKWDPEPESEEPIAEVVFFAYGVAVFYGFTEAQERSIIDDLANAGIFRRMIKQSDWDIEECHFTIDPSVLHPRIYNDFFTFKSPSHLLKLSVAHAFAQSTLLAMYETTASRVLSDPLAVSIPRQLAESGALSLKRKDALRLTGRLFKLRRDVNLVSNVLDVPELFWTEASLGGLYESVREYMEVEVRVRALNEKLLVASDFLDAIHDHLNDGAMERITWIIIWLIIFTIFVEMGEVFVRYIVDTAVPTDGSGAGHAVVKGLMPRGGLVKLLIRVLDSVKGS</sequence>
<dbReference type="Proteomes" id="UP001194468">
    <property type="component" value="Unassembled WGS sequence"/>
</dbReference>
<dbReference type="InterPro" id="IPR051624">
    <property type="entry name" value="RMD1/Sad1-interacting"/>
</dbReference>
<dbReference type="InterPro" id="IPR003734">
    <property type="entry name" value="DUF155"/>
</dbReference>
<keyword evidence="6" id="KW-1185">Reference proteome</keyword>
<reference evidence="5" key="1">
    <citation type="submission" date="2019-10" db="EMBL/GenBank/DDBJ databases">
        <authorList>
            <consortium name="DOE Joint Genome Institute"/>
            <person name="Kuo A."/>
            <person name="Miyauchi S."/>
            <person name="Kiss E."/>
            <person name="Drula E."/>
            <person name="Kohler A."/>
            <person name="Sanchez-Garcia M."/>
            <person name="Andreopoulos B."/>
            <person name="Barry K.W."/>
            <person name="Bonito G."/>
            <person name="Buee M."/>
            <person name="Carver A."/>
            <person name="Chen C."/>
            <person name="Cichocki N."/>
            <person name="Clum A."/>
            <person name="Culley D."/>
            <person name="Crous P.W."/>
            <person name="Fauchery L."/>
            <person name="Girlanda M."/>
            <person name="Hayes R."/>
            <person name="Keri Z."/>
            <person name="LaButti K."/>
            <person name="Lipzen A."/>
            <person name="Lombard V."/>
            <person name="Magnuson J."/>
            <person name="Maillard F."/>
            <person name="Morin E."/>
            <person name="Murat C."/>
            <person name="Nolan M."/>
            <person name="Ohm R."/>
            <person name="Pangilinan J."/>
            <person name="Pereira M."/>
            <person name="Perotto S."/>
            <person name="Peter M."/>
            <person name="Riley R."/>
            <person name="Sitrit Y."/>
            <person name="Stielow B."/>
            <person name="Szollosi G."/>
            <person name="Zifcakova L."/>
            <person name="Stursova M."/>
            <person name="Spatafora J.W."/>
            <person name="Tedersoo L."/>
            <person name="Vaario L.-M."/>
            <person name="Yamada A."/>
            <person name="Yan M."/>
            <person name="Wang P."/>
            <person name="Xu J."/>
            <person name="Bruns T."/>
            <person name="Baldrian P."/>
            <person name="Vilgalys R."/>
            <person name="Henrissat B."/>
            <person name="Grigoriev I.V."/>
            <person name="Hibbett D."/>
            <person name="Nagy L.G."/>
            <person name="Martin F.M."/>
        </authorList>
    </citation>
    <scope>NUCLEOTIDE SEQUENCE</scope>
    <source>
        <strain evidence="5">BED1</strain>
    </source>
</reference>
<name>A0AAD4BT93_BOLED</name>
<dbReference type="EMBL" id="WHUW01000015">
    <property type="protein sequence ID" value="KAF8439110.1"/>
    <property type="molecule type" value="Genomic_DNA"/>
</dbReference>
<comment type="caution">
    <text evidence="5">The sequence shown here is derived from an EMBL/GenBank/DDBJ whole genome shotgun (WGS) entry which is preliminary data.</text>
</comment>
<accession>A0AAD4BT93</accession>